<keyword evidence="2" id="KW-1003">Cell membrane</keyword>
<evidence type="ECO:0000256" key="1">
    <source>
        <dbReference type="ARBA" id="ARBA00004651"/>
    </source>
</evidence>
<evidence type="ECO:0000256" key="9">
    <source>
        <dbReference type="SAM" id="Phobius"/>
    </source>
</evidence>
<protein>
    <submittedName>
        <fullName evidence="11">GCR085</fullName>
    </submittedName>
</protein>
<keyword evidence="7" id="KW-0675">Receptor</keyword>
<feature type="domain" description="G-protein coupled receptors family 1 profile" evidence="10">
    <location>
        <begin position="36"/>
        <end position="424"/>
    </location>
</feature>
<evidence type="ECO:0000313" key="11">
    <source>
        <dbReference type="EMBL" id="ANO39052.1"/>
    </source>
</evidence>
<keyword evidence="8" id="KW-0807">Transducer</keyword>
<dbReference type="PROSITE" id="PS50262">
    <property type="entry name" value="G_PROTEIN_RECEP_F1_2"/>
    <property type="match status" value="1"/>
</dbReference>
<evidence type="ECO:0000256" key="4">
    <source>
        <dbReference type="ARBA" id="ARBA00022989"/>
    </source>
</evidence>
<dbReference type="InterPro" id="IPR000276">
    <property type="entry name" value="GPCR_Rhodpsn"/>
</dbReference>
<reference evidence="11" key="1">
    <citation type="journal article" date="2016" name="PLoS Biol.">
        <title>GPCRs Direct Germline Development and Somatic Gonad Function in Planarians.</title>
        <authorList>
            <person name="Saberi A."/>
            <person name="Jamal A."/>
            <person name="Beets I."/>
            <person name="Schoofs L."/>
            <person name="Newmark P.A."/>
        </authorList>
    </citation>
    <scope>NUCLEOTIDE SEQUENCE</scope>
</reference>
<evidence type="ECO:0000256" key="7">
    <source>
        <dbReference type="ARBA" id="ARBA00023170"/>
    </source>
</evidence>
<keyword evidence="4 9" id="KW-1133">Transmembrane helix</keyword>
<evidence type="ECO:0000256" key="8">
    <source>
        <dbReference type="ARBA" id="ARBA00023224"/>
    </source>
</evidence>
<dbReference type="InterPro" id="IPR017452">
    <property type="entry name" value="GPCR_Rhodpsn_7TM"/>
</dbReference>
<dbReference type="EMBL" id="KX018891">
    <property type="protein sequence ID" value="ANO39052.1"/>
    <property type="molecule type" value="mRNA"/>
</dbReference>
<dbReference type="GO" id="GO:0005886">
    <property type="term" value="C:plasma membrane"/>
    <property type="evidence" value="ECO:0007669"/>
    <property type="project" value="UniProtKB-SubCell"/>
</dbReference>
<dbReference type="PANTHER" id="PTHR24248">
    <property type="entry name" value="ADRENERGIC RECEPTOR-RELATED G-PROTEIN COUPLED RECEPTOR"/>
    <property type="match status" value="1"/>
</dbReference>
<keyword evidence="6 9" id="KW-0472">Membrane</keyword>
<feature type="transmembrane region" description="Helical" evidence="9">
    <location>
        <begin position="70"/>
        <end position="93"/>
    </location>
</feature>
<dbReference type="Gene3D" id="1.20.1070.10">
    <property type="entry name" value="Rhodopsin 7-helix transmembrane proteins"/>
    <property type="match status" value="1"/>
</dbReference>
<feature type="transmembrane region" description="Helical" evidence="9">
    <location>
        <begin position="365"/>
        <end position="389"/>
    </location>
</feature>
<organism evidence="11">
    <name type="scientific">Schmidtea mediterranea</name>
    <name type="common">Freshwater planarian flatworm</name>
    <dbReference type="NCBI Taxonomy" id="79327"/>
    <lineage>
        <taxon>Eukaryota</taxon>
        <taxon>Metazoa</taxon>
        <taxon>Spiralia</taxon>
        <taxon>Lophotrochozoa</taxon>
        <taxon>Platyhelminthes</taxon>
        <taxon>Rhabditophora</taxon>
        <taxon>Seriata</taxon>
        <taxon>Tricladida</taxon>
        <taxon>Continenticola</taxon>
        <taxon>Geoplanoidea</taxon>
        <taxon>Dugesiidae</taxon>
        <taxon>Schmidtea</taxon>
    </lineage>
</organism>
<dbReference type="AlphaFoldDB" id="A0A193KUB4"/>
<evidence type="ECO:0000256" key="5">
    <source>
        <dbReference type="ARBA" id="ARBA00023040"/>
    </source>
</evidence>
<feature type="transmembrane region" description="Helical" evidence="9">
    <location>
        <begin position="20"/>
        <end position="45"/>
    </location>
</feature>
<keyword evidence="5" id="KW-0297">G-protein coupled receptor</keyword>
<dbReference type="PRINTS" id="PR00237">
    <property type="entry name" value="GPCRRHODOPSN"/>
</dbReference>
<name>A0A193KUB4_SCHMD</name>
<dbReference type="SUPFAM" id="SSF81321">
    <property type="entry name" value="Family A G protein-coupled receptor-like"/>
    <property type="match status" value="1"/>
</dbReference>
<accession>A0A193KUB4</accession>
<feature type="transmembrane region" description="Helical" evidence="9">
    <location>
        <begin position="113"/>
        <end position="132"/>
    </location>
</feature>
<evidence type="ECO:0000259" key="10">
    <source>
        <dbReference type="PROSITE" id="PS50262"/>
    </source>
</evidence>
<feature type="transmembrane region" description="Helical" evidence="9">
    <location>
        <begin position="153"/>
        <end position="174"/>
    </location>
</feature>
<feature type="transmembrane region" description="Helical" evidence="9">
    <location>
        <begin position="409"/>
        <end position="427"/>
    </location>
</feature>
<dbReference type="GO" id="GO:0004930">
    <property type="term" value="F:G protein-coupled receptor activity"/>
    <property type="evidence" value="ECO:0007669"/>
    <property type="project" value="UniProtKB-KW"/>
</dbReference>
<evidence type="ECO:0000256" key="2">
    <source>
        <dbReference type="ARBA" id="ARBA00022475"/>
    </source>
</evidence>
<dbReference type="OrthoDB" id="6249169at2759"/>
<proteinExistence type="evidence at transcript level"/>
<keyword evidence="3 9" id="KW-0812">Transmembrane</keyword>
<feature type="transmembrane region" description="Helical" evidence="9">
    <location>
        <begin position="194"/>
        <end position="221"/>
    </location>
</feature>
<evidence type="ECO:0000256" key="3">
    <source>
        <dbReference type="ARBA" id="ARBA00022692"/>
    </source>
</evidence>
<evidence type="ECO:0000256" key="6">
    <source>
        <dbReference type="ARBA" id="ARBA00023136"/>
    </source>
</evidence>
<sequence>MIESKQIQEHLPDPNSWLDLVYMILFLIILGVTWLLNLFLLLAIYRNRKGKGPLHNIDTMRVECKCLPNYYFIVSISVANILAVSFNPPIIIVFRWLNFNNNPLWKVYCLIEISINTIFCNLAFLHILFSSLDTFLRLYSPKMYIYSQRPSTNVLKISAPWVVTCIQAGCQLSISSKDSLRSRLLHCLIDDVNFLILRSVISFAVPLLACVILTILQLYFLRKLSHITDETMRHLFSTYLYNLELPENFVLIHRSVQNNNNINNVNNNDTEMKINFPSNIPRDITGETLASIQSTTLDAPIIHFHPQVGMSHVALDFTANHQQAKLIKSVSLESARETSPNNISENKVQKRVLWNFMYQREQMSIALNMASCIVAIGIWSPLILSTLTFRLCEQSSCFFQIPVERISNFHWWSFAGGAIYPIVYMCLDKNLRRIGAPLCNR</sequence>
<comment type="subcellular location">
    <subcellularLocation>
        <location evidence="1">Cell membrane</location>
        <topology evidence="1">Multi-pass membrane protein</topology>
    </subcellularLocation>
</comment>
<gene>
    <name evidence="11" type="primary">gcr085</name>
</gene>